<reference evidence="5 6" key="1">
    <citation type="journal article" date="2016" name="Sci. Rep.">
        <title>Evaluation of genetic diversity among strains of the human gut commensal Bifidobacterium adolescentis.</title>
        <authorList>
            <person name="Duranti S."/>
            <person name="Milani C."/>
            <person name="Lugli G.A."/>
            <person name="Mancabelli L."/>
            <person name="Turroni F."/>
            <person name="Ferrario C."/>
            <person name="Mangifesta M."/>
            <person name="Viappiani A."/>
            <person name="Sanchez B."/>
            <person name="Margolles A."/>
            <person name="van Sinderen D."/>
            <person name="Ventura M."/>
        </authorList>
    </citation>
    <scope>NUCLEOTIDE SEQUENCE [LARGE SCALE GENOMIC DNA]</scope>
    <source>
        <strain evidence="5 6">AL46-7</strain>
    </source>
</reference>
<organism evidence="5 6">
    <name type="scientific">Bifidobacterium adolescentis</name>
    <dbReference type="NCBI Taxonomy" id="1680"/>
    <lineage>
        <taxon>Bacteria</taxon>
        <taxon>Bacillati</taxon>
        <taxon>Actinomycetota</taxon>
        <taxon>Actinomycetes</taxon>
        <taxon>Bifidobacteriales</taxon>
        <taxon>Bifidobacteriaceae</taxon>
        <taxon>Bifidobacterium</taxon>
    </lineage>
</organism>
<dbReference type="GO" id="GO:0015074">
    <property type="term" value="P:DNA integration"/>
    <property type="evidence" value="ECO:0007669"/>
    <property type="project" value="InterPro"/>
</dbReference>
<evidence type="ECO:0000256" key="3">
    <source>
        <dbReference type="ARBA" id="ARBA00023172"/>
    </source>
</evidence>
<dbReference type="InterPro" id="IPR013762">
    <property type="entry name" value="Integrase-like_cat_sf"/>
</dbReference>
<evidence type="ECO:0000256" key="2">
    <source>
        <dbReference type="ARBA" id="ARBA00023125"/>
    </source>
</evidence>
<evidence type="ECO:0000313" key="6">
    <source>
        <dbReference type="Proteomes" id="UP000193208"/>
    </source>
</evidence>
<dbReference type="PROSITE" id="PS51898">
    <property type="entry name" value="TYR_RECOMBINASE"/>
    <property type="match status" value="1"/>
</dbReference>
<dbReference type="InterPro" id="IPR011010">
    <property type="entry name" value="DNA_brk_join_enz"/>
</dbReference>
<comment type="caution">
    <text evidence="5">The sequence shown here is derived from an EMBL/GenBank/DDBJ whole genome shotgun (WGS) entry which is preliminary data.</text>
</comment>
<dbReference type="Proteomes" id="UP000193208">
    <property type="component" value="Unassembled WGS sequence"/>
</dbReference>
<proteinExistence type="inferred from homology"/>
<evidence type="ECO:0000313" key="5">
    <source>
        <dbReference type="EMBL" id="OSH00563.1"/>
    </source>
</evidence>
<dbReference type="GO" id="GO:0003677">
    <property type="term" value="F:DNA binding"/>
    <property type="evidence" value="ECO:0007669"/>
    <property type="project" value="UniProtKB-KW"/>
</dbReference>
<keyword evidence="3" id="KW-0233">DNA recombination</keyword>
<dbReference type="PANTHER" id="PTHR30349:SF64">
    <property type="entry name" value="PROPHAGE INTEGRASE INTD-RELATED"/>
    <property type="match status" value="1"/>
</dbReference>
<accession>A0A1X3A1N7</accession>
<dbReference type="CDD" id="cd01189">
    <property type="entry name" value="INT_ICEBs1_C_like"/>
    <property type="match status" value="1"/>
</dbReference>
<gene>
    <name evidence="5" type="ORF">AL0467_0961</name>
</gene>
<dbReference type="SUPFAM" id="SSF56349">
    <property type="entry name" value="DNA breaking-rejoining enzymes"/>
    <property type="match status" value="1"/>
</dbReference>
<evidence type="ECO:0000259" key="4">
    <source>
        <dbReference type="PROSITE" id="PS51898"/>
    </source>
</evidence>
<dbReference type="InterPro" id="IPR002104">
    <property type="entry name" value="Integrase_catalytic"/>
</dbReference>
<comment type="similarity">
    <text evidence="1">Belongs to the 'phage' integrase family.</text>
</comment>
<dbReference type="AlphaFoldDB" id="A0A1X3A1N7"/>
<dbReference type="InterPro" id="IPR010998">
    <property type="entry name" value="Integrase_recombinase_N"/>
</dbReference>
<dbReference type="PANTHER" id="PTHR30349">
    <property type="entry name" value="PHAGE INTEGRASE-RELATED"/>
    <property type="match status" value="1"/>
</dbReference>
<feature type="domain" description="Tyr recombinase" evidence="4">
    <location>
        <begin position="101"/>
        <end position="281"/>
    </location>
</feature>
<dbReference type="GO" id="GO:0006310">
    <property type="term" value="P:DNA recombination"/>
    <property type="evidence" value="ECO:0007669"/>
    <property type="project" value="UniProtKB-KW"/>
</dbReference>
<dbReference type="Pfam" id="PF00589">
    <property type="entry name" value="Phage_integrase"/>
    <property type="match status" value="1"/>
</dbReference>
<dbReference type="InterPro" id="IPR050090">
    <property type="entry name" value="Tyrosine_recombinase_XerCD"/>
</dbReference>
<dbReference type="Gene3D" id="1.10.443.10">
    <property type="entry name" value="Intergrase catalytic core"/>
    <property type="match status" value="1"/>
</dbReference>
<protein>
    <submittedName>
        <fullName evidence="5">Recombinase</fullName>
    </submittedName>
</protein>
<name>A0A1X3A1N7_BIFAD</name>
<sequence>MLFDTFVTTVWKPSCAKLRECTKVGYESALNCHIIPQWSGRDMDAISVADIESWLDSFDRPGAARKAYAVFRAILRLAFKRGLTDNDVTRREIRLPHLRHYEPQVLSAPEVRRLLKGFYGHPLEAWLLVSVCAGLRRCESVGLEWADLDLRRGTVTVKRSVQWVAGHETVTEPKTDLSRRTVALPRFAVKRLAELRHGTKTGRLVGSLNANQVANHYRSWCKRMKLPCVPPRNLRHTFGTLAIKAGTDISVVARQLGHSDIQTTARYYLKPDLSVLKDMQKAWQKLILTC</sequence>
<keyword evidence="2" id="KW-0238">DNA-binding</keyword>
<dbReference type="Gene3D" id="1.10.150.130">
    <property type="match status" value="1"/>
</dbReference>
<evidence type="ECO:0000256" key="1">
    <source>
        <dbReference type="ARBA" id="ARBA00008857"/>
    </source>
</evidence>
<dbReference type="EMBL" id="LNKI01000002">
    <property type="protein sequence ID" value="OSH00563.1"/>
    <property type="molecule type" value="Genomic_DNA"/>
</dbReference>